<dbReference type="STRING" id="645274.SAMN04487901_11353"/>
<reference evidence="2 5" key="1">
    <citation type="submission" date="2016-10" db="EMBL/GenBank/DDBJ databases">
        <authorList>
            <person name="de Groot N.N."/>
        </authorList>
    </citation>
    <scope>NUCLEOTIDE SEQUENCE [LARGE SCALE GENOMIC DNA]</scope>
    <source>
        <strain evidence="5">BP1-145</strain>
        <strain evidence="2">BP1-148</strain>
    </source>
</reference>
<accession>A0A1G7YEB8</accession>
<dbReference type="Gene3D" id="2.60.40.1930">
    <property type="match status" value="1"/>
</dbReference>
<reference evidence="3 4" key="2">
    <citation type="submission" date="2016-10" db="EMBL/GenBank/DDBJ databases">
        <authorList>
            <person name="Varghese N."/>
            <person name="Submissions S."/>
        </authorList>
    </citation>
    <scope>NUCLEOTIDE SEQUENCE</scope>
    <source>
        <strain evidence="3">BP1-145</strain>
        <strain evidence="4">BP1-148</strain>
    </source>
</reference>
<dbReference type="Proteomes" id="UP000198779">
    <property type="component" value="Unassembled WGS sequence"/>
</dbReference>
<protein>
    <recommendedName>
        <fullName evidence="6">MG2 domain-containing protein</fullName>
    </recommendedName>
</protein>
<dbReference type="RefSeq" id="WP_143005808.1">
    <property type="nucleotide sequence ID" value="NZ_FNCQ01000013.1"/>
</dbReference>
<proteinExistence type="predicted"/>
<evidence type="ECO:0000313" key="5">
    <source>
        <dbReference type="Proteomes" id="UP000199134"/>
    </source>
</evidence>
<dbReference type="Proteomes" id="UP000199134">
    <property type="component" value="Unassembled WGS sequence"/>
</dbReference>
<evidence type="ECO:0000313" key="4">
    <source>
        <dbReference type="Proteomes" id="UP000198779"/>
    </source>
</evidence>
<name>A0A1H0JYB6_9BACT</name>
<accession>A0A1H0JYB6</accession>
<dbReference type="EMBL" id="FNCQ01000013">
    <property type="protein sequence ID" value="SDG94723.1"/>
    <property type="molecule type" value="Genomic_DNA"/>
</dbReference>
<dbReference type="OrthoDB" id="679547at2"/>
<evidence type="ECO:0000313" key="3">
    <source>
        <dbReference type="EMBL" id="SDO48686.1"/>
    </source>
</evidence>
<dbReference type="EMBL" id="FNIW01000022">
    <property type="protein sequence ID" value="SDO48686.1"/>
    <property type="molecule type" value="Genomic_DNA"/>
</dbReference>
<evidence type="ECO:0000313" key="2">
    <source>
        <dbReference type="EMBL" id="SDG94723.1"/>
    </source>
</evidence>
<keyword evidence="1" id="KW-0732">Signal</keyword>
<evidence type="ECO:0000256" key="1">
    <source>
        <dbReference type="SAM" id="SignalP"/>
    </source>
</evidence>
<organism evidence="3 5">
    <name type="scientific">Prevotella communis</name>
    <dbReference type="NCBI Taxonomy" id="2913614"/>
    <lineage>
        <taxon>Bacteria</taxon>
        <taxon>Pseudomonadati</taxon>
        <taxon>Bacteroidota</taxon>
        <taxon>Bacteroidia</taxon>
        <taxon>Bacteroidales</taxon>
        <taxon>Prevotellaceae</taxon>
        <taxon>Prevotella</taxon>
    </lineage>
</organism>
<evidence type="ECO:0008006" key="6">
    <source>
        <dbReference type="Google" id="ProtNLM"/>
    </source>
</evidence>
<feature type="signal peptide" evidence="1">
    <location>
        <begin position="1"/>
        <end position="20"/>
    </location>
</feature>
<feature type="chain" id="PRO_5041051267" description="MG2 domain-containing protein" evidence="1">
    <location>
        <begin position="21"/>
        <end position="950"/>
    </location>
</feature>
<sequence length="950" mass="109181">MTKLLLSILLFSLTAVRSYAGGIDDIRQALEHSSVSQIQEKVFVHTDNQCYFVGDTLWYKAYVVRADNLQPTDMSRILYVELLSPDGLVVERQNIIINSQGYTCGQFTLRDSLYSGYYELRAYTRWMLNFNVRHHRYRRDETWSFYNKQMAADYFRVWDGLYSRVFPIYSKPEEAGDYDVRSMYQRPKTRIPKQKKEDLIVTFYPEGGHLIQGVENRVAFEAVNQHGEAANIKGTLSADGMPDMEIKTEYMGRGSFTVTPSDKRLKARFTFHDKEYSFSLPKAEKEGVAIQLEDNQVTIHMRQLLPECEYGLSVLCRGKLKYFTGITGFTSTTSSTSLTSTTRITLPIDSLSTGVNDLTIFDSNGQILADRLFFVNRHENDGNIVTAEIDPTHTYQPYEKVDIPVQLAATTEPTVFSLSIFDTNTDEPTYNDGNIMTDLLLSSELKGFIAYPAHYFESDDALHRRHLDLLMMVQGWRKYNWAELSDTARQMRYQPEKGMTIEGYVYKMLSLNEVEPDEILNWQDGVGVLGRKAAEEQDPVDPFGDNTDSEDALLSSTDEIPDMEDTWTSASTFEYGSIGNANDHLGVNHGNLRHEVLIEAELSVGGVFVGGVQKTEGGHFLFDVPPFYGSAYLNMKAYKENDSIKKSMMARKDSKVLDEDAFPDFYVKREVFFPMYTHDYTYYEKHQPDYTDEMLIDTVSEFSMENDVHQLQNINVKGRRRGRRAIDWKKPAFVMDAYELYNEVTDRGLSFGKLDMRQFPVQVCKYLYGNMNRYVKFNVDGRIDGSTYYRNYSPVTNGASDAEKAGIFRANRTSQSLYKKLKLKRLQNIRVFSDYEPRTEDSTMVVSSLLADATVEMETIPNDGVQPSFRDRHIVFRGFNMAEDFYQPDYSNRSLDEKPADYRRTLYWNPNAVTDEQGRFTATFYNNGKETRIRMTAAGVTSDGRLMHSK</sequence>
<gene>
    <name evidence="3" type="ORF">SAMN04487900_12225</name>
    <name evidence="2" type="ORF">SAMN04487901_11353</name>
</gene>
<keyword evidence="4" id="KW-1185">Reference proteome</keyword>
<dbReference type="AlphaFoldDB" id="A0A1H0JYB6"/>